<evidence type="ECO:0000256" key="7">
    <source>
        <dbReference type="SAM" id="Phobius"/>
    </source>
</evidence>
<evidence type="ECO:0000256" key="5">
    <source>
        <dbReference type="ARBA" id="ARBA00022989"/>
    </source>
</evidence>
<accession>A0A9X2BWE4</accession>
<sequence length="145" mass="14376">MPDTVPNTADAILAGLGAGLPLLIVQFVATLLLLGIGVAVYMAITPLHERRLVAEGNVAAGLSLGGAVLAIAIPLAATLGSTTVLLDIVVWGVVALLLQLVTFFLVAALMPGLRGRIEAGNVAAACPLVAAQLAVALLNAAAIAG</sequence>
<evidence type="ECO:0000256" key="4">
    <source>
        <dbReference type="ARBA" id="ARBA00022692"/>
    </source>
</evidence>
<dbReference type="Proteomes" id="UP001139516">
    <property type="component" value="Unassembled WGS sequence"/>
</dbReference>
<feature type="transmembrane region" description="Helical" evidence="7">
    <location>
        <begin position="20"/>
        <end position="44"/>
    </location>
</feature>
<dbReference type="EMBL" id="JALPRX010000018">
    <property type="protein sequence ID" value="MCK8783795.1"/>
    <property type="molecule type" value="Genomic_DNA"/>
</dbReference>
<evidence type="ECO:0000313" key="9">
    <source>
        <dbReference type="Proteomes" id="UP001139516"/>
    </source>
</evidence>
<evidence type="ECO:0000256" key="2">
    <source>
        <dbReference type="ARBA" id="ARBA00005779"/>
    </source>
</evidence>
<dbReference type="GO" id="GO:0005886">
    <property type="term" value="C:plasma membrane"/>
    <property type="evidence" value="ECO:0007669"/>
    <property type="project" value="UniProtKB-SubCell"/>
</dbReference>
<dbReference type="Pfam" id="PF03994">
    <property type="entry name" value="DUF350"/>
    <property type="match status" value="1"/>
</dbReference>
<keyword evidence="9" id="KW-1185">Reference proteome</keyword>
<feature type="transmembrane region" description="Helical" evidence="7">
    <location>
        <begin position="122"/>
        <end position="144"/>
    </location>
</feature>
<evidence type="ECO:0000313" key="8">
    <source>
        <dbReference type="EMBL" id="MCK8783795.1"/>
    </source>
</evidence>
<feature type="transmembrane region" description="Helical" evidence="7">
    <location>
        <begin position="56"/>
        <end position="76"/>
    </location>
</feature>
<comment type="subcellular location">
    <subcellularLocation>
        <location evidence="1">Cell membrane</location>
        <topology evidence="1">Multi-pass membrane protein</topology>
    </subcellularLocation>
</comment>
<keyword evidence="5 7" id="KW-1133">Transmembrane helix</keyword>
<organism evidence="8 9">
    <name type="scientific">Roseomonas acroporae</name>
    <dbReference type="NCBI Taxonomy" id="2937791"/>
    <lineage>
        <taxon>Bacteria</taxon>
        <taxon>Pseudomonadati</taxon>
        <taxon>Pseudomonadota</taxon>
        <taxon>Alphaproteobacteria</taxon>
        <taxon>Acetobacterales</taxon>
        <taxon>Roseomonadaceae</taxon>
        <taxon>Roseomonas</taxon>
    </lineage>
</organism>
<keyword evidence="6 7" id="KW-0472">Membrane</keyword>
<evidence type="ECO:0000256" key="6">
    <source>
        <dbReference type="ARBA" id="ARBA00023136"/>
    </source>
</evidence>
<feature type="transmembrane region" description="Helical" evidence="7">
    <location>
        <begin position="88"/>
        <end position="110"/>
    </location>
</feature>
<protein>
    <submittedName>
        <fullName evidence="8">DUF350 domain-containing protein</fullName>
    </submittedName>
</protein>
<dbReference type="PANTHER" id="PTHR40043">
    <property type="entry name" value="UPF0719 INNER MEMBRANE PROTEIN YJFL"/>
    <property type="match status" value="1"/>
</dbReference>
<comment type="caution">
    <text evidence="8">The sequence shown here is derived from an EMBL/GenBank/DDBJ whole genome shotgun (WGS) entry which is preliminary data.</text>
</comment>
<dbReference type="PANTHER" id="PTHR40043:SF1">
    <property type="entry name" value="UPF0719 INNER MEMBRANE PROTEIN YJFL"/>
    <property type="match status" value="1"/>
</dbReference>
<name>A0A9X2BWE4_9PROT</name>
<evidence type="ECO:0000256" key="1">
    <source>
        <dbReference type="ARBA" id="ARBA00004651"/>
    </source>
</evidence>
<keyword evidence="3" id="KW-1003">Cell membrane</keyword>
<evidence type="ECO:0000256" key="3">
    <source>
        <dbReference type="ARBA" id="ARBA00022475"/>
    </source>
</evidence>
<keyword evidence="4 7" id="KW-0812">Transmembrane</keyword>
<gene>
    <name evidence="8" type="ORF">M0638_05295</name>
</gene>
<dbReference type="RefSeq" id="WP_248665921.1">
    <property type="nucleotide sequence ID" value="NZ_JALPRX010000018.1"/>
</dbReference>
<reference evidence="8" key="1">
    <citation type="submission" date="2022-04" db="EMBL/GenBank/DDBJ databases">
        <title>Roseomonas acroporae sp. nov., isolated from coral Acropora digitifera.</title>
        <authorList>
            <person name="Sun H."/>
        </authorList>
    </citation>
    <scope>NUCLEOTIDE SEQUENCE</scope>
    <source>
        <strain evidence="8">NAR14</strain>
    </source>
</reference>
<comment type="similarity">
    <text evidence="2">Belongs to the UPF0719 family.</text>
</comment>
<proteinExistence type="inferred from homology"/>
<dbReference type="InterPro" id="IPR007140">
    <property type="entry name" value="DUF350"/>
</dbReference>
<dbReference type="AlphaFoldDB" id="A0A9X2BWE4"/>